<dbReference type="NCBIfam" id="TIGR02320">
    <property type="entry name" value="PEP_mutase"/>
    <property type="match status" value="1"/>
</dbReference>
<dbReference type="Proteomes" id="UP000295509">
    <property type="component" value="Unassembled WGS sequence"/>
</dbReference>
<dbReference type="InterPro" id="IPR015813">
    <property type="entry name" value="Pyrv/PenolPyrv_kinase-like_dom"/>
</dbReference>
<accession>A0A4R8L7N7</accession>
<dbReference type="OrthoDB" id="9771433at2"/>
<organism evidence="6 7">
    <name type="scientific">Paraburkholderia rhizosphaerae</name>
    <dbReference type="NCBI Taxonomy" id="480658"/>
    <lineage>
        <taxon>Bacteria</taxon>
        <taxon>Pseudomonadati</taxon>
        <taxon>Pseudomonadota</taxon>
        <taxon>Betaproteobacteria</taxon>
        <taxon>Burkholderiales</taxon>
        <taxon>Burkholderiaceae</taxon>
        <taxon>Paraburkholderia</taxon>
    </lineage>
</organism>
<evidence type="ECO:0000313" key="7">
    <source>
        <dbReference type="Proteomes" id="UP000295509"/>
    </source>
</evidence>
<evidence type="ECO:0000256" key="4">
    <source>
        <dbReference type="ARBA" id="ARBA00038455"/>
    </source>
</evidence>
<name>A0A4R8L7N7_9BURK</name>
<keyword evidence="6" id="KW-0670">Pyruvate</keyword>
<dbReference type="AlphaFoldDB" id="A0A4R8L7N7"/>
<dbReference type="EC" id="5.4.2.9" evidence="3"/>
<keyword evidence="1" id="KW-0460">Magnesium</keyword>
<evidence type="ECO:0000259" key="5">
    <source>
        <dbReference type="Pfam" id="PF12804"/>
    </source>
</evidence>
<dbReference type="InterPro" id="IPR025877">
    <property type="entry name" value="MobA-like_NTP_Trfase"/>
</dbReference>
<dbReference type="InterPro" id="IPR012698">
    <property type="entry name" value="PEnolPyrv_PMutase_core"/>
</dbReference>
<keyword evidence="2" id="KW-0413">Isomerase</keyword>
<dbReference type="InterPro" id="IPR040442">
    <property type="entry name" value="Pyrv_kinase-like_dom_sf"/>
</dbReference>
<protein>
    <recommendedName>
        <fullName evidence="3">phosphoenolpyruvate mutase</fullName>
        <ecNumber evidence="3">5.4.2.9</ecNumber>
    </recommendedName>
</protein>
<dbReference type="Pfam" id="PF13714">
    <property type="entry name" value="PEP_mutase"/>
    <property type="match status" value="1"/>
</dbReference>
<evidence type="ECO:0000256" key="3">
    <source>
        <dbReference type="ARBA" id="ARBA00024063"/>
    </source>
</evidence>
<dbReference type="SUPFAM" id="SSF53448">
    <property type="entry name" value="Nucleotide-diphospho-sugar transferases"/>
    <property type="match status" value="1"/>
</dbReference>
<dbReference type="CDD" id="cd02523">
    <property type="entry name" value="PC_cytidylyltransferase"/>
    <property type="match status" value="1"/>
</dbReference>
<dbReference type="EMBL" id="SORE01000031">
    <property type="protein sequence ID" value="TDY38756.1"/>
    <property type="molecule type" value="Genomic_DNA"/>
</dbReference>
<dbReference type="InterPro" id="IPR039556">
    <property type="entry name" value="ICL/PEPM"/>
</dbReference>
<gene>
    <name evidence="6" type="ORF">BX592_13156</name>
</gene>
<dbReference type="PANTHER" id="PTHR42905:SF7">
    <property type="entry name" value="PHOSPHOENOLPYRUVATE PHOSPHOMUTASE"/>
    <property type="match status" value="1"/>
</dbReference>
<reference evidence="6 7" key="1">
    <citation type="submission" date="2019-03" db="EMBL/GenBank/DDBJ databases">
        <title>Genomic Encyclopedia of Type Strains, Phase III (KMG-III): the genomes of soil and plant-associated and newly described type strains.</title>
        <authorList>
            <person name="Whitman W."/>
        </authorList>
    </citation>
    <scope>NUCLEOTIDE SEQUENCE [LARGE SCALE GENOMIC DNA]</scope>
    <source>
        <strain evidence="6 7">LMG 29544</strain>
    </source>
</reference>
<dbReference type="GO" id="GO:0016779">
    <property type="term" value="F:nucleotidyltransferase activity"/>
    <property type="evidence" value="ECO:0007669"/>
    <property type="project" value="UniProtKB-ARBA"/>
</dbReference>
<comment type="caution">
    <text evidence="6">The sequence shown here is derived from an EMBL/GenBank/DDBJ whole genome shotgun (WGS) entry which is preliminary data.</text>
</comment>
<feature type="domain" description="MobA-like NTP transferase" evidence="5">
    <location>
        <begin position="307"/>
        <end position="433"/>
    </location>
</feature>
<dbReference type="Gene3D" id="3.90.550.10">
    <property type="entry name" value="Spore Coat Polysaccharide Biosynthesis Protein SpsA, Chain A"/>
    <property type="match status" value="1"/>
</dbReference>
<sequence>MNAREPSFSVMSRSARLRQMLTSNELEFLMEAHNGLSARIVREAGFKAIWGSGLTISAQFGVRDNNEASWTQVVDQLEFMADASDLPILLDGDTGYGNFNNVRRLVRKLEQRGIAGVCIEDKQFPKTNSFINGERQPLADVEEFCGKIKAGKDSQLDDNFSIVARVEALIAGWGMEEALRRAEAYRLAGADAILMHSKLSKPDEILEFAREWAGRSPIVIVPTKYYSTPTEVFRKAGISAVIWANHQLRAAVSAMQAVVKDIYEHQTLVNVEDRVATVNEIFRLQDADEYSEAEERYLSASRASGSAVVLAASRGKGLEAVTTDRPKVMLPIAGKPLLRWLVDAFKKQGVNDITVVGGYRADAIDTAGIKLVVNDQHETTGELASLACALDRLQGDTVISYGDLLFRSYIVRDLVESEAAFSVVVDSTDASETHAANRSVRDFAWCSAGDDRDLFGNKVLLRRVSGNETDAPAGAASKAPQGRWVGLMNVRGAGLARLQEVMSQLRTRADFASLDMPVLLNALIEAGEEVEVQYVHGHWRGVNDLEDFRRAGDFAHAQTPLAQSGGADEGAR</sequence>
<proteinExistence type="inferred from homology"/>
<dbReference type="Pfam" id="PF12804">
    <property type="entry name" value="NTP_transf_3"/>
    <property type="match status" value="1"/>
</dbReference>
<keyword evidence="7" id="KW-1185">Reference proteome</keyword>
<dbReference type="Gene3D" id="3.20.20.60">
    <property type="entry name" value="Phosphoenolpyruvate-binding domains"/>
    <property type="match status" value="1"/>
</dbReference>
<dbReference type="GO" id="GO:0050188">
    <property type="term" value="F:phosphoenolpyruvate mutase activity"/>
    <property type="evidence" value="ECO:0007669"/>
    <property type="project" value="UniProtKB-EC"/>
</dbReference>
<dbReference type="RefSeq" id="WP_134196808.1">
    <property type="nucleotide sequence ID" value="NZ_JBHLUW010000037.1"/>
</dbReference>
<comment type="similarity">
    <text evidence="4">Belongs to the isocitrate lyase/PEP mutase superfamily. PEP mutase family.</text>
</comment>
<dbReference type="CDD" id="cd00377">
    <property type="entry name" value="ICL_PEPM"/>
    <property type="match status" value="1"/>
</dbReference>
<dbReference type="InterPro" id="IPR029044">
    <property type="entry name" value="Nucleotide-diphossugar_trans"/>
</dbReference>
<evidence type="ECO:0000256" key="1">
    <source>
        <dbReference type="ARBA" id="ARBA00022842"/>
    </source>
</evidence>
<evidence type="ECO:0000313" key="6">
    <source>
        <dbReference type="EMBL" id="TDY38756.1"/>
    </source>
</evidence>
<dbReference type="PANTHER" id="PTHR42905">
    <property type="entry name" value="PHOSPHOENOLPYRUVATE CARBOXYLASE"/>
    <property type="match status" value="1"/>
</dbReference>
<evidence type="ECO:0000256" key="2">
    <source>
        <dbReference type="ARBA" id="ARBA00023235"/>
    </source>
</evidence>
<dbReference type="SUPFAM" id="SSF51621">
    <property type="entry name" value="Phosphoenolpyruvate/pyruvate domain"/>
    <property type="match status" value="1"/>
</dbReference>